<gene>
    <name evidence="3" type="ORF">BDV28DRAFT_131456</name>
</gene>
<evidence type="ECO:0000259" key="2">
    <source>
        <dbReference type="SMART" id="SM00672"/>
    </source>
</evidence>
<dbReference type="EMBL" id="ML739077">
    <property type="protein sequence ID" value="KAE8354216.1"/>
    <property type="molecule type" value="Genomic_DNA"/>
</dbReference>
<keyword evidence="1" id="KW-0472">Membrane</keyword>
<feature type="domain" description="Glycosyl transferase CAP10" evidence="2">
    <location>
        <begin position="193"/>
        <end position="428"/>
    </location>
</feature>
<organism evidence="3 4">
    <name type="scientific">Aspergillus coremiiformis</name>
    <dbReference type="NCBI Taxonomy" id="138285"/>
    <lineage>
        <taxon>Eukaryota</taxon>
        <taxon>Fungi</taxon>
        <taxon>Dikarya</taxon>
        <taxon>Ascomycota</taxon>
        <taxon>Pezizomycotina</taxon>
        <taxon>Eurotiomycetes</taxon>
        <taxon>Eurotiomycetidae</taxon>
        <taxon>Eurotiales</taxon>
        <taxon>Aspergillaceae</taxon>
        <taxon>Aspergillus</taxon>
        <taxon>Aspergillus subgen. Circumdati</taxon>
    </lineage>
</organism>
<dbReference type="InterPro" id="IPR051091">
    <property type="entry name" value="O-Glucosyltr/Glycosyltrsf_90"/>
</dbReference>
<evidence type="ECO:0000313" key="4">
    <source>
        <dbReference type="Proteomes" id="UP000327118"/>
    </source>
</evidence>
<dbReference type="SMART" id="SM00672">
    <property type="entry name" value="CAP10"/>
    <property type="match status" value="1"/>
</dbReference>
<dbReference type="PANTHER" id="PTHR12203:SF107">
    <property type="entry name" value="GLYCOSYL TRANSFERASE CAP10 DOMAIN-CONTAINING PROTEIN"/>
    <property type="match status" value="1"/>
</dbReference>
<sequence>MTLPSCSRWRRRPGSLLYLLYFVGFLICVCIIAIWYGVNSDRDYIHPLLTQLIPAGHCACQTSTTFQCSSCLTCSEQSLAPQPSPTPKWEFTSDRDANNQGLSRVQCKAAFPGLYEDIVRAETFWRSQGALVTEDLDRVPVEFGMVRAFISRGELSVVAARARQEDHRRKIVAALSSIHRALVADSDRASRRDIEFIFSVEDKVEDVTNAGHPVWVLARSAEEQGVWLMPDFGFWAWDSPLNSLGPFDQVVERVKRADIPWAEKTPQLVWRGKPSFAPKLRRALMDAARDKPWGDVKQVDWLERTNIMSMEDHCRYMFIAHVEGRSYSASLKYRQACNSVIVAHKLQYIQHHHYLLVPDGPHQNYIEVERDFSDLSRKIEPLLNDPATGQRIANNSVRTFRERYLTKAAEACYWRQLFDRYGNVWNSSVPIWSDVSQRERGLRYESFILMDSQTMFDFRATDSIT</sequence>
<keyword evidence="4" id="KW-1185">Reference proteome</keyword>
<feature type="transmembrane region" description="Helical" evidence="1">
    <location>
        <begin position="16"/>
        <end position="38"/>
    </location>
</feature>
<dbReference type="InterPro" id="IPR006598">
    <property type="entry name" value="CAP10"/>
</dbReference>
<accession>A0A5N6ZBH5</accession>
<reference evidence="4" key="1">
    <citation type="submission" date="2019-04" db="EMBL/GenBank/DDBJ databases">
        <title>Friends and foes A comparative genomics studyof 23 Aspergillus species from section Flavi.</title>
        <authorList>
            <consortium name="DOE Joint Genome Institute"/>
            <person name="Kjaerbolling I."/>
            <person name="Vesth T."/>
            <person name="Frisvad J.C."/>
            <person name="Nybo J.L."/>
            <person name="Theobald S."/>
            <person name="Kildgaard S."/>
            <person name="Isbrandt T."/>
            <person name="Kuo A."/>
            <person name="Sato A."/>
            <person name="Lyhne E.K."/>
            <person name="Kogle M.E."/>
            <person name="Wiebenga A."/>
            <person name="Kun R.S."/>
            <person name="Lubbers R.J."/>
            <person name="Makela M.R."/>
            <person name="Barry K."/>
            <person name="Chovatia M."/>
            <person name="Clum A."/>
            <person name="Daum C."/>
            <person name="Haridas S."/>
            <person name="He G."/>
            <person name="LaButti K."/>
            <person name="Lipzen A."/>
            <person name="Mondo S."/>
            <person name="Riley R."/>
            <person name="Salamov A."/>
            <person name="Simmons B.A."/>
            <person name="Magnuson J.K."/>
            <person name="Henrissat B."/>
            <person name="Mortensen U.H."/>
            <person name="Larsen T.O."/>
            <person name="Devries R.P."/>
            <person name="Grigoriev I.V."/>
            <person name="Machida M."/>
            <person name="Baker S.E."/>
            <person name="Andersen M.R."/>
        </authorList>
    </citation>
    <scope>NUCLEOTIDE SEQUENCE [LARGE SCALE GENOMIC DNA]</scope>
    <source>
        <strain evidence="4">CBS 553.77</strain>
    </source>
</reference>
<dbReference type="Proteomes" id="UP000327118">
    <property type="component" value="Unassembled WGS sequence"/>
</dbReference>
<dbReference type="OrthoDB" id="202415at2759"/>
<dbReference type="Pfam" id="PF05686">
    <property type="entry name" value="Glyco_transf_90"/>
    <property type="match status" value="1"/>
</dbReference>
<protein>
    <submittedName>
        <fullName evidence="3">Glycosyl transferase family 90-domain-containing protein</fullName>
    </submittedName>
</protein>
<keyword evidence="1" id="KW-1133">Transmembrane helix</keyword>
<evidence type="ECO:0000256" key="1">
    <source>
        <dbReference type="SAM" id="Phobius"/>
    </source>
</evidence>
<name>A0A5N6ZBH5_9EURO</name>
<dbReference type="PANTHER" id="PTHR12203">
    <property type="entry name" value="KDEL LYS-ASP-GLU-LEU CONTAINING - RELATED"/>
    <property type="match status" value="1"/>
</dbReference>
<evidence type="ECO:0000313" key="3">
    <source>
        <dbReference type="EMBL" id="KAE8354216.1"/>
    </source>
</evidence>
<dbReference type="GO" id="GO:0016740">
    <property type="term" value="F:transferase activity"/>
    <property type="evidence" value="ECO:0007669"/>
    <property type="project" value="UniProtKB-KW"/>
</dbReference>
<proteinExistence type="predicted"/>
<keyword evidence="3" id="KW-0808">Transferase</keyword>
<keyword evidence="1" id="KW-0812">Transmembrane</keyword>
<dbReference type="AlphaFoldDB" id="A0A5N6ZBH5"/>